<dbReference type="PANTHER" id="PTHR13036:SF0">
    <property type="entry name" value="CHITOBIOSYLDIPHOSPHODOLICHOL BETA-MANNOSYLTRANSFERASE"/>
    <property type="match status" value="1"/>
</dbReference>
<dbReference type="EC" id="2.4.1.142" evidence="3"/>
<evidence type="ECO:0000313" key="14">
    <source>
        <dbReference type="Proteomes" id="UP000185944"/>
    </source>
</evidence>
<name>A0A177ED27_9MICR</name>
<comment type="pathway">
    <text evidence="2">Protein modification; protein glycosylation.</text>
</comment>
<evidence type="ECO:0000256" key="12">
    <source>
        <dbReference type="SAM" id="Phobius"/>
    </source>
</evidence>
<dbReference type="Gene3D" id="3.40.50.2000">
    <property type="entry name" value="Glycogen Phosphorylase B"/>
    <property type="match status" value="1"/>
</dbReference>
<dbReference type="VEuPathDB" id="MicrosporidiaDB:NEDG_00861"/>
<dbReference type="GO" id="GO:0004578">
    <property type="term" value="F:chitobiosyldiphosphodolichol beta-mannosyltransferase activity"/>
    <property type="evidence" value="ECO:0007669"/>
    <property type="project" value="UniProtKB-EC"/>
</dbReference>
<evidence type="ECO:0000256" key="1">
    <source>
        <dbReference type="ARBA" id="ARBA00004389"/>
    </source>
</evidence>
<protein>
    <recommendedName>
        <fullName evidence="4">Chitobiosyldiphosphodolichol beta-mannosyltransferase</fullName>
        <ecNumber evidence="3">2.4.1.142</ecNumber>
    </recommendedName>
</protein>
<dbReference type="OrthoDB" id="614844at2759"/>
<comment type="function">
    <text evidence="11">Participates in the formation of the lipid-linked precursor oligosaccharide for N-glycosylation. Involved in assembling the dolichol-pyrophosphate-GlcNAc(2)-Man(5) intermediate on the cytoplasmic surface of the ER.</text>
</comment>
<dbReference type="AlphaFoldDB" id="A0A177ED27"/>
<dbReference type="GO" id="GO:0005789">
    <property type="term" value="C:endoplasmic reticulum membrane"/>
    <property type="evidence" value="ECO:0007669"/>
    <property type="project" value="UniProtKB-SubCell"/>
</dbReference>
<keyword evidence="8" id="KW-0256">Endoplasmic reticulum</keyword>
<evidence type="ECO:0000256" key="11">
    <source>
        <dbReference type="ARBA" id="ARBA00024899"/>
    </source>
</evidence>
<dbReference type="SUPFAM" id="SSF53756">
    <property type="entry name" value="UDP-Glycosyltransferase/glycogen phosphorylase"/>
    <property type="match status" value="1"/>
</dbReference>
<dbReference type="STRING" id="1805483.A0A177ED27"/>
<feature type="transmembrane region" description="Helical" evidence="12">
    <location>
        <begin position="62"/>
        <end position="85"/>
    </location>
</feature>
<dbReference type="Proteomes" id="UP000185944">
    <property type="component" value="Unassembled WGS sequence"/>
</dbReference>
<comment type="subcellular location">
    <subcellularLocation>
        <location evidence="1">Endoplasmic reticulum membrane</location>
        <topology evidence="1">Single-pass membrane protein</topology>
    </subcellularLocation>
</comment>
<comment type="caution">
    <text evidence="13">The sequence shown here is derived from an EMBL/GenBank/DDBJ whole genome shotgun (WGS) entry which is preliminary data.</text>
</comment>
<evidence type="ECO:0000256" key="5">
    <source>
        <dbReference type="ARBA" id="ARBA00022676"/>
    </source>
</evidence>
<dbReference type="EMBL" id="LTDL01000040">
    <property type="protein sequence ID" value="OAG29728.1"/>
    <property type="molecule type" value="Genomic_DNA"/>
</dbReference>
<keyword evidence="7 12" id="KW-0812">Transmembrane</keyword>
<evidence type="ECO:0000256" key="8">
    <source>
        <dbReference type="ARBA" id="ARBA00022824"/>
    </source>
</evidence>
<gene>
    <name evidence="13" type="ORF">NEDG_00861</name>
</gene>
<evidence type="ECO:0000256" key="10">
    <source>
        <dbReference type="ARBA" id="ARBA00023136"/>
    </source>
</evidence>
<dbReference type="GeneID" id="93647211"/>
<sequence length="373" mass="42532">MLIVNPAPIDQSGRSVRLAKHYTRLGHRVTVLTYQGERRVGSLGSTIQCVYMKNVSTKSSFLPWRGVLLVWKLAYIVWCTVCHISREWAREKVFGKPPLSSMMRRAPISVLFVAPPSVTVIFPALVASMLKMEVCIDWHRVSTKTMQRLELWMARRWHNFAVTLQMGEYFRKHGVRQFTVLSDFQLLEAVKEKLPVLKPKTERDVFFLQLACKYPQYKERLQSINPKSKIGVCSTSFSKEEKVAEFLADLGQMGGFGGGTLFITTKEDVVYAHPSLKVVRVFLDYEDYLSLLQVSDFGISTHRCHYDFPLKVIDYLQCGLPVIAHSSTPSPGLVLGMVLSPIHRYMDTPTLENLLKRMYLGELGSEENKPIAH</sequence>
<dbReference type="RefSeq" id="XP_067544376.1">
    <property type="nucleotide sequence ID" value="XM_067688279.1"/>
</dbReference>
<proteinExistence type="predicted"/>
<evidence type="ECO:0000256" key="4">
    <source>
        <dbReference type="ARBA" id="ARBA00015841"/>
    </source>
</evidence>
<evidence type="ECO:0000256" key="7">
    <source>
        <dbReference type="ARBA" id="ARBA00022692"/>
    </source>
</evidence>
<accession>A0A177ED27</accession>
<reference evidence="13 14" key="1">
    <citation type="submission" date="2016-02" db="EMBL/GenBank/DDBJ databases">
        <title>Discovery of a natural microsporidian pathogen with a broad tissue tropism in Caenorhabditis elegans.</title>
        <authorList>
            <person name="Luallen R.J."/>
            <person name="Reinke A.W."/>
            <person name="Tong L."/>
            <person name="Botts M.R."/>
            <person name="Felix M.-A."/>
            <person name="Troemel E.R."/>
        </authorList>
    </citation>
    <scope>NUCLEOTIDE SEQUENCE [LARGE SCALE GENOMIC DNA]</scope>
    <source>
        <strain evidence="13 14">JUm2807</strain>
    </source>
</reference>
<evidence type="ECO:0000256" key="2">
    <source>
        <dbReference type="ARBA" id="ARBA00004922"/>
    </source>
</evidence>
<organism evidence="13 14">
    <name type="scientific">Nematocida displodere</name>
    <dbReference type="NCBI Taxonomy" id="1805483"/>
    <lineage>
        <taxon>Eukaryota</taxon>
        <taxon>Fungi</taxon>
        <taxon>Fungi incertae sedis</taxon>
        <taxon>Microsporidia</taxon>
        <taxon>Nematocida</taxon>
    </lineage>
</organism>
<keyword evidence="14" id="KW-1185">Reference proteome</keyword>
<evidence type="ECO:0000256" key="3">
    <source>
        <dbReference type="ARBA" id="ARBA00012611"/>
    </source>
</evidence>
<keyword evidence="5 13" id="KW-0328">Glycosyltransferase</keyword>
<evidence type="ECO:0000256" key="6">
    <source>
        <dbReference type="ARBA" id="ARBA00022679"/>
    </source>
</evidence>
<feature type="transmembrane region" description="Helical" evidence="12">
    <location>
        <begin position="106"/>
        <end position="130"/>
    </location>
</feature>
<keyword evidence="9 12" id="KW-1133">Transmembrane helix</keyword>
<dbReference type="InterPro" id="IPR026051">
    <property type="entry name" value="ALG1-like"/>
</dbReference>
<dbReference type="PANTHER" id="PTHR13036">
    <property type="entry name" value="BETA1,4 MANNOSYLTRANSFERASE"/>
    <property type="match status" value="1"/>
</dbReference>
<keyword evidence="6 13" id="KW-0808">Transferase</keyword>
<keyword evidence="10 12" id="KW-0472">Membrane</keyword>
<evidence type="ECO:0000313" key="13">
    <source>
        <dbReference type="EMBL" id="OAG29728.1"/>
    </source>
</evidence>
<evidence type="ECO:0000256" key="9">
    <source>
        <dbReference type="ARBA" id="ARBA00022989"/>
    </source>
</evidence>